<evidence type="ECO:0000259" key="7">
    <source>
        <dbReference type="PROSITE" id="PS50888"/>
    </source>
</evidence>
<dbReference type="Gene3D" id="4.10.280.10">
    <property type="entry name" value="Helix-loop-helix DNA-binding domain"/>
    <property type="match status" value="1"/>
</dbReference>
<dbReference type="EMBL" id="HBUF01355105">
    <property type="protein sequence ID" value="CAG6716851.1"/>
    <property type="molecule type" value="Transcribed_RNA"/>
</dbReference>
<dbReference type="GO" id="GO:0000122">
    <property type="term" value="P:negative regulation of transcription by RNA polymerase II"/>
    <property type="evidence" value="ECO:0007669"/>
    <property type="project" value="InterPro"/>
</dbReference>
<dbReference type="EMBL" id="HBUF01283516">
    <property type="protein sequence ID" value="CAG6687822.1"/>
    <property type="molecule type" value="Transcribed_RNA"/>
</dbReference>
<dbReference type="EMBL" id="HBUF01110150">
    <property type="protein sequence ID" value="CAG6639994.1"/>
    <property type="molecule type" value="Transcribed_RNA"/>
</dbReference>
<dbReference type="EMBL" id="HBUF01110149">
    <property type="protein sequence ID" value="CAG6639993.1"/>
    <property type="molecule type" value="Transcribed_RNA"/>
</dbReference>
<dbReference type="InterPro" id="IPR011598">
    <property type="entry name" value="bHLH_dom"/>
</dbReference>
<feature type="region of interest" description="Disordered" evidence="6">
    <location>
        <begin position="98"/>
        <end position="164"/>
    </location>
</feature>
<dbReference type="GO" id="GO:0046983">
    <property type="term" value="F:protein dimerization activity"/>
    <property type="evidence" value="ECO:0007669"/>
    <property type="project" value="InterPro"/>
</dbReference>
<dbReference type="EMBL" id="HBUF01283515">
    <property type="protein sequence ID" value="CAG6687819.1"/>
    <property type="molecule type" value="Transcribed_RNA"/>
</dbReference>
<dbReference type="GO" id="GO:0032922">
    <property type="term" value="P:circadian regulation of gene expression"/>
    <property type="evidence" value="ECO:0007669"/>
    <property type="project" value="TreeGrafter"/>
</dbReference>
<dbReference type="EMBL" id="HBUF01110148">
    <property type="protein sequence ID" value="CAG6639992.1"/>
    <property type="molecule type" value="Transcribed_RNA"/>
</dbReference>
<feature type="domain" description="BHLH" evidence="7">
    <location>
        <begin position="20"/>
        <end position="72"/>
    </location>
</feature>
<dbReference type="PROSITE" id="PS50888">
    <property type="entry name" value="BHLH"/>
    <property type="match status" value="1"/>
</dbReference>
<dbReference type="PANTHER" id="PTHR11723:SF17">
    <property type="entry name" value="PROTEIN EXTRA-MACROCHAETAE"/>
    <property type="match status" value="1"/>
</dbReference>
<dbReference type="EMBL" id="HBUF01613044">
    <property type="protein sequence ID" value="CAG6779179.1"/>
    <property type="molecule type" value="Transcribed_RNA"/>
</dbReference>
<evidence type="ECO:0000256" key="6">
    <source>
        <dbReference type="SAM" id="MobiDB-lite"/>
    </source>
</evidence>
<dbReference type="EMBL" id="HBUF01110151">
    <property type="protein sequence ID" value="CAG6639995.1"/>
    <property type="molecule type" value="Transcribed_RNA"/>
</dbReference>
<evidence type="ECO:0000256" key="3">
    <source>
        <dbReference type="ARBA" id="ARBA00023015"/>
    </source>
</evidence>
<evidence type="ECO:0000256" key="4">
    <source>
        <dbReference type="ARBA" id="ARBA00023163"/>
    </source>
</evidence>
<keyword evidence="4" id="KW-0804">Transcription</keyword>
<organism evidence="8">
    <name type="scientific">Cacopsylla melanoneura</name>
    <dbReference type="NCBI Taxonomy" id="428564"/>
    <lineage>
        <taxon>Eukaryota</taxon>
        <taxon>Metazoa</taxon>
        <taxon>Ecdysozoa</taxon>
        <taxon>Arthropoda</taxon>
        <taxon>Hexapoda</taxon>
        <taxon>Insecta</taxon>
        <taxon>Pterygota</taxon>
        <taxon>Neoptera</taxon>
        <taxon>Paraneoptera</taxon>
        <taxon>Hemiptera</taxon>
        <taxon>Sternorrhyncha</taxon>
        <taxon>Psylloidea</taxon>
        <taxon>Psyllidae</taxon>
        <taxon>Psyllinae</taxon>
        <taxon>Cacopsylla</taxon>
    </lineage>
</organism>
<accession>A0A8D8VY35</accession>
<evidence type="ECO:0000256" key="5">
    <source>
        <dbReference type="ARBA" id="ARBA00023242"/>
    </source>
</evidence>
<dbReference type="AlphaFoldDB" id="A0A8D8VY35"/>
<dbReference type="InterPro" id="IPR026052">
    <property type="entry name" value="DNA-bd_prot-inh"/>
</dbReference>
<dbReference type="EMBL" id="HBUF01613043">
    <property type="protein sequence ID" value="CAG6779178.1"/>
    <property type="molecule type" value="Transcribed_RNA"/>
</dbReference>
<reference evidence="8" key="1">
    <citation type="submission" date="2021-05" db="EMBL/GenBank/DDBJ databases">
        <authorList>
            <person name="Alioto T."/>
            <person name="Alioto T."/>
            <person name="Gomez Garrido J."/>
        </authorList>
    </citation>
    <scope>NUCLEOTIDE SEQUENCE</scope>
</reference>
<name>A0A8D8VY35_9HEMI</name>
<dbReference type="PANTHER" id="PTHR11723">
    <property type="entry name" value="DNA-BINDING PROTEIN INHIBITOR"/>
    <property type="match status" value="1"/>
</dbReference>
<dbReference type="EMBL" id="HBUF01613042">
    <property type="protein sequence ID" value="CAG6779177.1"/>
    <property type="molecule type" value="Transcribed_RNA"/>
</dbReference>
<dbReference type="GO" id="GO:0030154">
    <property type="term" value="P:cell differentiation"/>
    <property type="evidence" value="ECO:0007669"/>
    <property type="project" value="TreeGrafter"/>
</dbReference>
<proteinExistence type="predicted"/>
<evidence type="ECO:0000256" key="1">
    <source>
        <dbReference type="ARBA" id="ARBA00004123"/>
    </source>
</evidence>
<dbReference type="SUPFAM" id="SSF47459">
    <property type="entry name" value="HLH, helix-loop-helix DNA-binding domain"/>
    <property type="match status" value="1"/>
</dbReference>
<keyword evidence="3" id="KW-0805">Transcription regulation</keyword>
<keyword evidence="5" id="KW-0539">Nucleus</keyword>
<dbReference type="EMBL" id="HBUF01355106">
    <property type="protein sequence ID" value="CAG6716852.1"/>
    <property type="molecule type" value="Transcribed_RNA"/>
</dbReference>
<dbReference type="GO" id="GO:0005737">
    <property type="term" value="C:cytoplasm"/>
    <property type="evidence" value="ECO:0007669"/>
    <property type="project" value="InterPro"/>
</dbReference>
<evidence type="ECO:0000256" key="2">
    <source>
        <dbReference type="ARBA" id="ARBA00022491"/>
    </source>
</evidence>
<dbReference type="Pfam" id="PF00010">
    <property type="entry name" value="HLH"/>
    <property type="match status" value="1"/>
</dbReference>
<dbReference type="InterPro" id="IPR036638">
    <property type="entry name" value="HLH_DNA-bd_sf"/>
</dbReference>
<dbReference type="GO" id="GO:0005634">
    <property type="term" value="C:nucleus"/>
    <property type="evidence" value="ECO:0007669"/>
    <property type="project" value="UniProtKB-SubCell"/>
</dbReference>
<comment type="subcellular location">
    <subcellularLocation>
        <location evidence="1">Nucleus</location>
    </subcellularLocation>
</comment>
<dbReference type="EMBL" id="HBUF01355104">
    <property type="protein sequence ID" value="CAG6716850.1"/>
    <property type="molecule type" value="Transcribed_RNA"/>
</dbReference>
<protein>
    <submittedName>
        <fullName evidence="8">Protein extra-macrochaetae</fullName>
    </submittedName>
</protein>
<dbReference type="FunFam" id="4.10.280.10:FF:000086">
    <property type="entry name" value="protein extra-macrochaetae"/>
    <property type="match status" value="1"/>
</dbReference>
<evidence type="ECO:0000313" key="8">
    <source>
        <dbReference type="EMBL" id="CAG6639992.1"/>
    </source>
</evidence>
<feature type="compositionally biased region" description="Low complexity" evidence="6">
    <location>
        <begin position="130"/>
        <end position="164"/>
    </location>
</feature>
<dbReference type="EMBL" id="HBUF01613041">
    <property type="protein sequence ID" value="CAG6779176.1"/>
    <property type="molecule type" value="Transcribed_RNA"/>
</dbReference>
<keyword evidence="2" id="KW-0678">Repressor</keyword>
<sequence>MKAIPAEILANNNNNIINGKINKPHNKTRNIENEEIQMYLSKLKDLVPFMPKNKKLSKLEVIHYVIEYICDLQYALETHPTLDSSAVESAAIAMLSANAAASQSDESEEVISRTSSNSRQPLGVLIPNPIVKSSSLLSSSDVSSSSSSISDKVSSSSDSRSVSV</sequence>